<dbReference type="EMBL" id="CM037162">
    <property type="protein sequence ID" value="KAH7862944.1"/>
    <property type="molecule type" value="Genomic_DNA"/>
</dbReference>
<gene>
    <name evidence="1" type="ORF">Vadar_011361</name>
</gene>
<keyword evidence="2" id="KW-1185">Reference proteome</keyword>
<accession>A0ACB7ZAF1</accession>
<dbReference type="Proteomes" id="UP000828048">
    <property type="component" value="Chromosome 12"/>
</dbReference>
<sequence>MNSFRSLSVNLLSYVLEIGYPSYEQEELEKKADYAEKMHNKVASIHKEAEERRAMVEARKGEEMLKAEAMAAKYRATGTVPKKLGFFGC</sequence>
<comment type="caution">
    <text evidence="1">The sequence shown here is derived from an EMBL/GenBank/DDBJ whole genome shotgun (WGS) entry which is preliminary data.</text>
</comment>
<proteinExistence type="predicted"/>
<name>A0ACB7ZAF1_9ERIC</name>
<evidence type="ECO:0000313" key="1">
    <source>
        <dbReference type="EMBL" id="KAH7862944.1"/>
    </source>
</evidence>
<organism evidence="1 2">
    <name type="scientific">Vaccinium darrowii</name>
    <dbReference type="NCBI Taxonomy" id="229202"/>
    <lineage>
        <taxon>Eukaryota</taxon>
        <taxon>Viridiplantae</taxon>
        <taxon>Streptophyta</taxon>
        <taxon>Embryophyta</taxon>
        <taxon>Tracheophyta</taxon>
        <taxon>Spermatophyta</taxon>
        <taxon>Magnoliopsida</taxon>
        <taxon>eudicotyledons</taxon>
        <taxon>Gunneridae</taxon>
        <taxon>Pentapetalae</taxon>
        <taxon>asterids</taxon>
        <taxon>Ericales</taxon>
        <taxon>Ericaceae</taxon>
        <taxon>Vaccinioideae</taxon>
        <taxon>Vaccinieae</taxon>
        <taxon>Vaccinium</taxon>
    </lineage>
</organism>
<evidence type="ECO:0000313" key="2">
    <source>
        <dbReference type="Proteomes" id="UP000828048"/>
    </source>
</evidence>
<protein>
    <submittedName>
        <fullName evidence="1">Uncharacterized protein</fullName>
    </submittedName>
</protein>
<reference evidence="1 2" key="1">
    <citation type="journal article" date="2021" name="Hortic Res">
        <title>High-quality reference genome and annotation aids understanding of berry development for evergreen blueberry (Vaccinium darrowii).</title>
        <authorList>
            <person name="Yu J."/>
            <person name="Hulse-Kemp A.M."/>
            <person name="Babiker E."/>
            <person name="Staton M."/>
        </authorList>
    </citation>
    <scope>NUCLEOTIDE SEQUENCE [LARGE SCALE GENOMIC DNA]</scope>
    <source>
        <strain evidence="2">cv. NJ 8807/NJ 8810</strain>
        <tissue evidence="1">Young leaf</tissue>
    </source>
</reference>